<feature type="signal peptide" evidence="1">
    <location>
        <begin position="1"/>
        <end position="22"/>
    </location>
</feature>
<dbReference type="AlphaFoldDB" id="A0A011NTL2"/>
<sequence length="116" mass="11177">MNKVLFVTTMTLAAVFSSGAHATAACSGNGTAVAVPTGAFVLKAFSAKCSANVLSNYSQSNTAFGVVAGSQKGKNVFGGGTEGGGIVQKAECPATGCTTGEVSDAASTAAMGQASS</sequence>
<reference evidence="2 3" key="1">
    <citation type="submission" date="2014-02" db="EMBL/GenBank/DDBJ databases">
        <title>Expanding our view of genomic diversity in Candidatus Accumulibacter clades.</title>
        <authorList>
            <person name="Skennerton C.T."/>
            <person name="Barr J.J."/>
            <person name="Slater F.R."/>
            <person name="Bond P.L."/>
            <person name="Tyson G.W."/>
        </authorList>
    </citation>
    <scope>NUCLEOTIDE SEQUENCE [LARGE SCALE GENOMIC DNA]</scope>
    <source>
        <strain evidence="3">BA-92</strain>
    </source>
</reference>
<dbReference type="EMBL" id="JEMX01000066">
    <property type="protein sequence ID" value="EXI78691.1"/>
    <property type="molecule type" value="Genomic_DNA"/>
</dbReference>
<comment type="caution">
    <text evidence="2">The sequence shown here is derived from an EMBL/GenBank/DDBJ whole genome shotgun (WGS) entry which is preliminary data.</text>
</comment>
<evidence type="ECO:0000256" key="1">
    <source>
        <dbReference type="SAM" id="SignalP"/>
    </source>
</evidence>
<organism evidence="2 3">
    <name type="scientific">Candidatus Accumulibacter appositus</name>
    <dbReference type="NCBI Taxonomy" id="1454003"/>
    <lineage>
        <taxon>Bacteria</taxon>
        <taxon>Pseudomonadati</taxon>
        <taxon>Pseudomonadota</taxon>
        <taxon>Betaproteobacteria</taxon>
        <taxon>Candidatus Accumulibacter</taxon>
    </lineage>
</organism>
<proteinExistence type="predicted"/>
<accession>A0A011NTL2</accession>
<evidence type="ECO:0000313" key="2">
    <source>
        <dbReference type="EMBL" id="EXI78691.1"/>
    </source>
</evidence>
<dbReference type="STRING" id="1454003.AW10_02845"/>
<keyword evidence="1" id="KW-0732">Signal</keyword>
<evidence type="ECO:0000313" key="3">
    <source>
        <dbReference type="Proteomes" id="UP000021816"/>
    </source>
</evidence>
<gene>
    <name evidence="2" type="ORF">AW10_02845</name>
</gene>
<dbReference type="Proteomes" id="UP000021816">
    <property type="component" value="Unassembled WGS sequence"/>
</dbReference>
<name>A0A011NTL2_9PROT</name>
<dbReference type="PROSITE" id="PS51257">
    <property type="entry name" value="PROKAR_LIPOPROTEIN"/>
    <property type="match status" value="1"/>
</dbReference>
<protein>
    <submittedName>
        <fullName evidence="2">Uncharacterized protein</fullName>
    </submittedName>
</protein>
<feature type="chain" id="PRO_5001462536" evidence="1">
    <location>
        <begin position="23"/>
        <end position="116"/>
    </location>
</feature>